<dbReference type="InterPro" id="IPR000120">
    <property type="entry name" value="Amidase"/>
</dbReference>
<accession>A0A8A3NZ93</accession>
<feature type="compositionally biased region" description="Polar residues" evidence="1">
    <location>
        <begin position="89"/>
        <end position="115"/>
    </location>
</feature>
<dbReference type="PANTHER" id="PTHR11895">
    <property type="entry name" value="TRANSAMIDASE"/>
    <property type="match status" value="1"/>
</dbReference>
<dbReference type="PANTHER" id="PTHR11895:SF7">
    <property type="entry name" value="GLUTAMYL-TRNA(GLN) AMIDOTRANSFERASE SUBUNIT A, MITOCHONDRIAL"/>
    <property type="match status" value="1"/>
</dbReference>
<dbReference type="AlphaFoldDB" id="A0A8A3NZ93"/>
<sequence>MEELTKLHLLTATRVLALLRQNMFTVEQYAHSLLGRIKGRDGMVKAWAYIDAQLVLDQARSLYQVPHDQRGPLHGVTVAIKDVINTKGNLQSSHGKTTTSEFTWTNSGPDTTNPHDPNRTPGGSSSGSAASVADFQVPLSLGTQTGGSIIRPASYTGIFGMKTTYSSISTEGQKVCSLNLDSFGFFARAIEDLQLLSDVFGLHDHGPLVDIPLKEARVALIKTPVWPQAGSGTIAAMEKATMILESHGVKVEEVAFHEEFSDLGSVKRIHTVVAYSDAQESFLREYRIDKTKLAPEIRGLVENVFNYTRKERIEALDQYTKMRPIFDKIVANYSAIITPSVVDEAPLGLGDFGSAAFNWFWTVSANYSIGSN</sequence>
<dbReference type="EMBL" id="CP063406">
    <property type="protein sequence ID" value="QSZ30985.1"/>
    <property type="molecule type" value="Genomic_DNA"/>
</dbReference>
<dbReference type="Proteomes" id="UP000672032">
    <property type="component" value="Chromosome 2"/>
</dbReference>
<dbReference type="InterPro" id="IPR023631">
    <property type="entry name" value="Amidase_dom"/>
</dbReference>
<feature type="domain" description="Amidase" evidence="2">
    <location>
        <begin position="95"/>
        <end position="346"/>
    </location>
</feature>
<gene>
    <name evidence="3" type="ORF">DSL72_000546</name>
</gene>
<evidence type="ECO:0000259" key="2">
    <source>
        <dbReference type="Pfam" id="PF01425"/>
    </source>
</evidence>
<dbReference type="GO" id="GO:0003824">
    <property type="term" value="F:catalytic activity"/>
    <property type="evidence" value="ECO:0007669"/>
    <property type="project" value="InterPro"/>
</dbReference>
<dbReference type="Gene3D" id="3.90.1300.10">
    <property type="entry name" value="Amidase signature (AS) domain"/>
    <property type="match status" value="1"/>
</dbReference>
<evidence type="ECO:0000256" key="1">
    <source>
        <dbReference type="SAM" id="MobiDB-lite"/>
    </source>
</evidence>
<reference evidence="3" key="1">
    <citation type="submission" date="2020-10" db="EMBL/GenBank/DDBJ databases">
        <title>Genome Sequence of Monilinia vaccinii-corymbosi Sheds Light on Mummy Berry Disease Infection of Blueberry and Mating Type.</title>
        <authorList>
            <person name="Yow A.G."/>
            <person name="Zhang Y."/>
            <person name="Bansal K."/>
            <person name="Eacker S.M."/>
            <person name="Sullivan S."/>
            <person name="Liachko I."/>
            <person name="Cubeta M.A."/>
            <person name="Rollins J.A."/>
            <person name="Ashrafi H."/>
        </authorList>
    </citation>
    <scope>NUCLEOTIDE SEQUENCE</scope>
    <source>
        <strain evidence="3">RL-1</strain>
    </source>
</reference>
<dbReference type="InterPro" id="IPR036928">
    <property type="entry name" value="AS_sf"/>
</dbReference>
<dbReference type="SUPFAM" id="SSF75304">
    <property type="entry name" value="Amidase signature (AS) enzymes"/>
    <property type="match status" value="1"/>
</dbReference>
<evidence type="ECO:0000313" key="4">
    <source>
        <dbReference type="Proteomes" id="UP000672032"/>
    </source>
</evidence>
<keyword evidence="4" id="KW-1185">Reference proteome</keyword>
<name>A0A8A3NZ93_9HELO</name>
<dbReference type="Pfam" id="PF01425">
    <property type="entry name" value="Amidase"/>
    <property type="match status" value="1"/>
</dbReference>
<dbReference type="OrthoDB" id="6428749at2759"/>
<organism evidence="3 4">
    <name type="scientific">Monilinia vaccinii-corymbosi</name>
    <dbReference type="NCBI Taxonomy" id="61207"/>
    <lineage>
        <taxon>Eukaryota</taxon>
        <taxon>Fungi</taxon>
        <taxon>Dikarya</taxon>
        <taxon>Ascomycota</taxon>
        <taxon>Pezizomycotina</taxon>
        <taxon>Leotiomycetes</taxon>
        <taxon>Helotiales</taxon>
        <taxon>Sclerotiniaceae</taxon>
        <taxon>Monilinia</taxon>
    </lineage>
</organism>
<feature type="region of interest" description="Disordered" evidence="1">
    <location>
        <begin position="89"/>
        <end position="129"/>
    </location>
</feature>
<protein>
    <recommendedName>
        <fullName evidence="2">Amidase domain-containing protein</fullName>
    </recommendedName>
</protein>
<evidence type="ECO:0000313" key="3">
    <source>
        <dbReference type="EMBL" id="QSZ30985.1"/>
    </source>
</evidence>
<proteinExistence type="predicted"/>